<protein>
    <submittedName>
        <fullName evidence="1">Uncharacterized protein</fullName>
    </submittedName>
</protein>
<sequence>MKSETKPTPINGWGRLAQIVSLTKRFTGDTMFWSLTIDGHELPYYLTPDTVIPVPHTELPSIVLSLYAEHIQTDHHLRFLRKVGDSYQDVPHEDRWVVPPAAPLPNPPADPAQWGDKTRFPSLIQIRRFGVRQEQWALLIDGETFPYLLGAECTVPIGTEDTRTAMPRVQVTLLAERLLVDLEGPGDPRMAPRTETAS</sequence>
<evidence type="ECO:0000313" key="1">
    <source>
        <dbReference type="EMBL" id="SDH70257.1"/>
    </source>
</evidence>
<accession>A0A1G8EK50</accession>
<dbReference type="Proteomes" id="UP000198923">
    <property type="component" value="Unassembled WGS sequence"/>
</dbReference>
<reference evidence="1 2" key="1">
    <citation type="submission" date="2016-10" db="EMBL/GenBank/DDBJ databases">
        <authorList>
            <person name="de Groot N.N."/>
        </authorList>
    </citation>
    <scope>NUCLEOTIDE SEQUENCE [LARGE SCALE GENOMIC DNA]</scope>
    <source>
        <strain evidence="1 2">CPCC 201354</strain>
    </source>
</reference>
<dbReference type="EMBL" id="FNCN01000020">
    <property type="protein sequence ID" value="SDH70257.1"/>
    <property type="molecule type" value="Genomic_DNA"/>
</dbReference>
<dbReference type="AlphaFoldDB" id="A0A1G8EK50"/>
<organism evidence="1 2">
    <name type="scientific">Sinosporangium album</name>
    <dbReference type="NCBI Taxonomy" id="504805"/>
    <lineage>
        <taxon>Bacteria</taxon>
        <taxon>Bacillati</taxon>
        <taxon>Actinomycetota</taxon>
        <taxon>Actinomycetes</taxon>
        <taxon>Streptosporangiales</taxon>
        <taxon>Streptosporangiaceae</taxon>
        <taxon>Sinosporangium</taxon>
    </lineage>
</organism>
<gene>
    <name evidence="1" type="ORF">SAMN05421505_120135</name>
</gene>
<dbReference type="RefSeq" id="WP_093172346.1">
    <property type="nucleotide sequence ID" value="NZ_FNCN01000020.1"/>
</dbReference>
<proteinExistence type="predicted"/>
<evidence type="ECO:0000313" key="2">
    <source>
        <dbReference type="Proteomes" id="UP000198923"/>
    </source>
</evidence>
<dbReference type="STRING" id="504805.SAMN05421505_120135"/>
<keyword evidence="2" id="KW-1185">Reference proteome</keyword>
<name>A0A1G8EK50_9ACTN</name>